<organism evidence="1 2">
    <name type="scientific">Macrolepiota fuliginosa MF-IS2</name>
    <dbReference type="NCBI Taxonomy" id="1400762"/>
    <lineage>
        <taxon>Eukaryota</taxon>
        <taxon>Fungi</taxon>
        <taxon>Dikarya</taxon>
        <taxon>Basidiomycota</taxon>
        <taxon>Agaricomycotina</taxon>
        <taxon>Agaricomycetes</taxon>
        <taxon>Agaricomycetidae</taxon>
        <taxon>Agaricales</taxon>
        <taxon>Agaricineae</taxon>
        <taxon>Agaricaceae</taxon>
        <taxon>Macrolepiota</taxon>
    </lineage>
</organism>
<evidence type="ECO:0000313" key="2">
    <source>
        <dbReference type="Proteomes" id="UP000807342"/>
    </source>
</evidence>
<name>A0A9P5XDN6_9AGAR</name>
<dbReference type="AlphaFoldDB" id="A0A9P5XDN6"/>
<dbReference type="Proteomes" id="UP000807342">
    <property type="component" value="Unassembled WGS sequence"/>
</dbReference>
<evidence type="ECO:0000313" key="1">
    <source>
        <dbReference type="EMBL" id="KAF9448394.1"/>
    </source>
</evidence>
<dbReference type="EMBL" id="MU151163">
    <property type="protein sequence ID" value="KAF9448394.1"/>
    <property type="molecule type" value="Genomic_DNA"/>
</dbReference>
<keyword evidence="2" id="KW-1185">Reference proteome</keyword>
<comment type="caution">
    <text evidence="1">The sequence shown here is derived from an EMBL/GenBank/DDBJ whole genome shotgun (WGS) entry which is preliminary data.</text>
</comment>
<gene>
    <name evidence="1" type="ORF">P691DRAFT_781097</name>
</gene>
<accession>A0A9P5XDN6</accession>
<proteinExistence type="predicted"/>
<protein>
    <submittedName>
        <fullName evidence="1">Uncharacterized protein</fullName>
    </submittedName>
</protein>
<sequence>MSAAQGLVSISVGELNRNTSVHIWNDRTGSDFHQTRNSFVSGFISTTKGASHYYLTSVETNSGQCPLVPGPLVLDCTCVPQAVAGTKDSTPLEQKWGAPRSSGTGYSPPLLVQLSYITSYIAVAASQLIPEVLMGVRELWKKPVMSIERVEVG</sequence>
<reference evidence="1" key="1">
    <citation type="submission" date="2020-11" db="EMBL/GenBank/DDBJ databases">
        <authorList>
            <consortium name="DOE Joint Genome Institute"/>
            <person name="Ahrendt S."/>
            <person name="Riley R."/>
            <person name="Andreopoulos W."/>
            <person name="Labutti K."/>
            <person name="Pangilinan J."/>
            <person name="Ruiz-Duenas F.J."/>
            <person name="Barrasa J.M."/>
            <person name="Sanchez-Garcia M."/>
            <person name="Camarero S."/>
            <person name="Miyauchi S."/>
            <person name="Serrano A."/>
            <person name="Linde D."/>
            <person name="Babiker R."/>
            <person name="Drula E."/>
            <person name="Ayuso-Fernandez I."/>
            <person name="Pacheco R."/>
            <person name="Padilla G."/>
            <person name="Ferreira P."/>
            <person name="Barriuso J."/>
            <person name="Kellner H."/>
            <person name="Castanera R."/>
            <person name="Alfaro M."/>
            <person name="Ramirez L."/>
            <person name="Pisabarro A.G."/>
            <person name="Kuo A."/>
            <person name="Tritt A."/>
            <person name="Lipzen A."/>
            <person name="He G."/>
            <person name="Yan M."/>
            <person name="Ng V."/>
            <person name="Cullen D."/>
            <person name="Martin F."/>
            <person name="Rosso M.-N."/>
            <person name="Henrissat B."/>
            <person name="Hibbett D."/>
            <person name="Martinez A.T."/>
            <person name="Grigoriev I.V."/>
        </authorList>
    </citation>
    <scope>NUCLEOTIDE SEQUENCE</scope>
    <source>
        <strain evidence="1">MF-IS2</strain>
    </source>
</reference>